<name>A0ABW2RYF8_9NOCA</name>
<evidence type="ECO:0000313" key="2">
    <source>
        <dbReference type="Proteomes" id="UP001596484"/>
    </source>
</evidence>
<protein>
    <submittedName>
        <fullName evidence="1">Uncharacterized protein</fullName>
    </submittedName>
</protein>
<dbReference type="Proteomes" id="UP001596484">
    <property type="component" value="Unassembled WGS sequence"/>
</dbReference>
<proteinExistence type="predicted"/>
<sequence>MTAGPESLRGPFLTPSGQPFIAPVSPVIRPLSIGAHTNVVFVTMSAETCNGLGICLPAGESQYDSSLSPVHPAPPADFTFAPPKT</sequence>
<dbReference type="EMBL" id="JBHTCS010000012">
    <property type="protein sequence ID" value="MFC7448484.1"/>
    <property type="molecule type" value="Genomic_DNA"/>
</dbReference>
<comment type="caution">
    <text evidence="1">The sequence shown here is derived from an EMBL/GenBank/DDBJ whole genome shotgun (WGS) entry which is preliminary data.</text>
</comment>
<dbReference type="RefSeq" id="WP_378404560.1">
    <property type="nucleotide sequence ID" value="NZ_JBHTCS010000012.1"/>
</dbReference>
<keyword evidence="2" id="KW-1185">Reference proteome</keyword>
<organism evidence="1 2">
    <name type="scientific">Rhodococcus daqingensis</name>
    <dbReference type="NCBI Taxonomy" id="2479363"/>
    <lineage>
        <taxon>Bacteria</taxon>
        <taxon>Bacillati</taxon>
        <taxon>Actinomycetota</taxon>
        <taxon>Actinomycetes</taxon>
        <taxon>Mycobacteriales</taxon>
        <taxon>Nocardiaceae</taxon>
        <taxon>Rhodococcus</taxon>
    </lineage>
</organism>
<evidence type="ECO:0000313" key="1">
    <source>
        <dbReference type="EMBL" id="MFC7448484.1"/>
    </source>
</evidence>
<accession>A0ABW2RYF8</accession>
<gene>
    <name evidence="1" type="ORF">ACFQS9_11360</name>
</gene>
<reference evidence="2" key="1">
    <citation type="journal article" date="2019" name="Int. J. Syst. Evol. Microbiol.">
        <title>The Global Catalogue of Microorganisms (GCM) 10K type strain sequencing project: providing services to taxonomists for standard genome sequencing and annotation.</title>
        <authorList>
            <consortium name="The Broad Institute Genomics Platform"/>
            <consortium name="The Broad Institute Genome Sequencing Center for Infectious Disease"/>
            <person name="Wu L."/>
            <person name="Ma J."/>
        </authorList>
    </citation>
    <scope>NUCLEOTIDE SEQUENCE [LARGE SCALE GENOMIC DNA]</scope>
    <source>
        <strain evidence="2">ICMP 19430</strain>
    </source>
</reference>